<dbReference type="PANTHER" id="PTHR38471:SF2">
    <property type="entry name" value="FOUR HELIX BUNDLE PROTEIN"/>
    <property type="match status" value="1"/>
</dbReference>
<evidence type="ECO:0000313" key="1">
    <source>
        <dbReference type="EMBL" id="KPK64274.1"/>
    </source>
</evidence>
<organism evidence="1 2">
    <name type="scientific">candidate division WOR_3 bacterium SM23_42</name>
    <dbReference type="NCBI Taxonomy" id="1703779"/>
    <lineage>
        <taxon>Bacteria</taxon>
        <taxon>Bacteria division WOR-3</taxon>
    </lineage>
</organism>
<dbReference type="InterPro" id="IPR012657">
    <property type="entry name" value="23S_rRNA-intervening_sequence"/>
</dbReference>
<dbReference type="AlphaFoldDB" id="A0A0S8FW44"/>
<accession>A0A0S8FW44</accession>
<dbReference type="SUPFAM" id="SSF158446">
    <property type="entry name" value="IVS-encoded protein-like"/>
    <property type="match status" value="1"/>
</dbReference>
<dbReference type="PANTHER" id="PTHR38471">
    <property type="entry name" value="FOUR HELIX BUNDLE PROTEIN"/>
    <property type="match status" value="1"/>
</dbReference>
<dbReference type="NCBIfam" id="TIGR02436">
    <property type="entry name" value="four helix bundle protein"/>
    <property type="match status" value="1"/>
</dbReference>
<dbReference type="Pfam" id="PF05635">
    <property type="entry name" value="23S_rRNA_IVP"/>
    <property type="match status" value="1"/>
</dbReference>
<dbReference type="Gene3D" id="1.20.1440.60">
    <property type="entry name" value="23S rRNA-intervening sequence"/>
    <property type="match status" value="1"/>
</dbReference>
<proteinExistence type="predicted"/>
<name>A0A0S8FW44_UNCW3</name>
<dbReference type="STRING" id="1703779.AMJ83_03360"/>
<sequence length="137" mass="16173">MKHQKQTGYRNLKVYQQAHRLALEIHEISLSLPRFELYEEGSQIRGSSKSVSSNIVEGFSLRHYKNEYLRYLSLAYASSQETIEHLDYLFETGSLENKESYRRLSKDYNDLCGMLFNLIQSVREKHETEIFDRLDNG</sequence>
<evidence type="ECO:0000313" key="2">
    <source>
        <dbReference type="Proteomes" id="UP000051373"/>
    </source>
</evidence>
<evidence type="ECO:0008006" key="3">
    <source>
        <dbReference type="Google" id="ProtNLM"/>
    </source>
</evidence>
<protein>
    <recommendedName>
        <fullName evidence="3">Four helix bundle protein</fullName>
    </recommendedName>
</protein>
<gene>
    <name evidence="1" type="ORF">AMJ83_03360</name>
</gene>
<dbReference type="CDD" id="cd16377">
    <property type="entry name" value="23S_rRNA_IVP_like"/>
    <property type="match status" value="1"/>
</dbReference>
<dbReference type="InterPro" id="IPR036583">
    <property type="entry name" value="23S_rRNA_IVS_sf"/>
</dbReference>
<reference evidence="1 2" key="1">
    <citation type="journal article" date="2015" name="Microbiome">
        <title>Genomic resolution of linkages in carbon, nitrogen, and sulfur cycling among widespread estuary sediment bacteria.</title>
        <authorList>
            <person name="Baker B.J."/>
            <person name="Lazar C.S."/>
            <person name="Teske A.P."/>
            <person name="Dick G.J."/>
        </authorList>
    </citation>
    <scope>NUCLEOTIDE SEQUENCE [LARGE SCALE GENOMIC DNA]</scope>
    <source>
        <strain evidence="1">SM23_42</strain>
    </source>
</reference>
<dbReference type="EMBL" id="LJUJ01000004">
    <property type="protein sequence ID" value="KPK64274.1"/>
    <property type="molecule type" value="Genomic_DNA"/>
</dbReference>
<dbReference type="Proteomes" id="UP000051373">
    <property type="component" value="Unassembled WGS sequence"/>
</dbReference>
<comment type="caution">
    <text evidence="1">The sequence shown here is derived from an EMBL/GenBank/DDBJ whole genome shotgun (WGS) entry which is preliminary data.</text>
</comment>